<evidence type="ECO:0000313" key="1">
    <source>
        <dbReference type="EMBL" id="KAJ3487696.1"/>
    </source>
</evidence>
<protein>
    <submittedName>
        <fullName evidence="1">Uncharacterized protein</fullName>
    </submittedName>
</protein>
<name>A0AAD5YKX4_9APHY</name>
<gene>
    <name evidence="1" type="ORF">NLI96_g3353</name>
</gene>
<evidence type="ECO:0000313" key="2">
    <source>
        <dbReference type="Proteomes" id="UP001212997"/>
    </source>
</evidence>
<organism evidence="1 2">
    <name type="scientific">Meripilus lineatus</name>
    <dbReference type="NCBI Taxonomy" id="2056292"/>
    <lineage>
        <taxon>Eukaryota</taxon>
        <taxon>Fungi</taxon>
        <taxon>Dikarya</taxon>
        <taxon>Basidiomycota</taxon>
        <taxon>Agaricomycotina</taxon>
        <taxon>Agaricomycetes</taxon>
        <taxon>Polyporales</taxon>
        <taxon>Meripilaceae</taxon>
        <taxon>Meripilus</taxon>
    </lineage>
</organism>
<sequence>MSAVEPAQARPPTRTAAEEIAANWNALAPDEQEQWRALDRQVQEQYVAGNVVDGVAAASTQEDPTGSLPHDSPLWDAIFENINDNKSNNA</sequence>
<dbReference type="EMBL" id="JANAWD010000085">
    <property type="protein sequence ID" value="KAJ3487696.1"/>
    <property type="molecule type" value="Genomic_DNA"/>
</dbReference>
<reference evidence="1" key="1">
    <citation type="submission" date="2022-07" db="EMBL/GenBank/DDBJ databases">
        <title>Genome Sequence of Physisporinus lineatus.</title>
        <authorList>
            <person name="Buettner E."/>
        </authorList>
    </citation>
    <scope>NUCLEOTIDE SEQUENCE</scope>
    <source>
        <strain evidence="1">VT162</strain>
    </source>
</reference>
<dbReference type="Proteomes" id="UP001212997">
    <property type="component" value="Unassembled WGS sequence"/>
</dbReference>
<keyword evidence="2" id="KW-1185">Reference proteome</keyword>
<accession>A0AAD5YKX4</accession>
<proteinExistence type="predicted"/>
<comment type="caution">
    <text evidence="1">The sequence shown here is derived from an EMBL/GenBank/DDBJ whole genome shotgun (WGS) entry which is preliminary data.</text>
</comment>
<dbReference type="AlphaFoldDB" id="A0AAD5YKX4"/>